<protein>
    <submittedName>
        <fullName evidence="1">Uncharacterized protein</fullName>
    </submittedName>
</protein>
<accession>A0A261UEG5</accession>
<proteinExistence type="predicted"/>
<name>A0A261UEG5_9BORD</name>
<dbReference type="Proteomes" id="UP000216885">
    <property type="component" value="Unassembled WGS sequence"/>
</dbReference>
<dbReference type="EMBL" id="NEVQ01000008">
    <property type="protein sequence ID" value="OZI59243.1"/>
    <property type="molecule type" value="Genomic_DNA"/>
</dbReference>
<keyword evidence="2" id="KW-1185">Reference proteome</keyword>
<reference evidence="1 2" key="1">
    <citation type="submission" date="2017-05" db="EMBL/GenBank/DDBJ databases">
        <title>Complete and WGS of Bordetella genogroups.</title>
        <authorList>
            <person name="Spilker T."/>
            <person name="LiPuma J."/>
        </authorList>
    </citation>
    <scope>NUCLEOTIDE SEQUENCE [LARGE SCALE GENOMIC DNA]</scope>
    <source>
        <strain evidence="1 2">AU9919</strain>
    </source>
</reference>
<sequence length="99" mass="10661">MLPFREGLRVHPNNFVYKGYRLTAKVTRGVQDSKANASGSPVFTASVFVVQADSVQEEGDEYEVPSFAEGNFVFSPREAVHQAISHGCAIVDALTGVTG</sequence>
<comment type="caution">
    <text evidence="1">The sequence shown here is derived from an EMBL/GenBank/DDBJ whole genome shotgun (WGS) entry which is preliminary data.</text>
</comment>
<gene>
    <name evidence="1" type="ORF">CAL20_06410</name>
</gene>
<evidence type="ECO:0000313" key="2">
    <source>
        <dbReference type="Proteomes" id="UP000216885"/>
    </source>
</evidence>
<organism evidence="1 2">
    <name type="scientific">Bordetella genomosp. 4</name>
    <dbReference type="NCBI Taxonomy" id="463044"/>
    <lineage>
        <taxon>Bacteria</taxon>
        <taxon>Pseudomonadati</taxon>
        <taxon>Pseudomonadota</taxon>
        <taxon>Betaproteobacteria</taxon>
        <taxon>Burkholderiales</taxon>
        <taxon>Alcaligenaceae</taxon>
        <taxon>Bordetella</taxon>
    </lineage>
</organism>
<evidence type="ECO:0000313" key="1">
    <source>
        <dbReference type="EMBL" id="OZI59243.1"/>
    </source>
</evidence>
<dbReference type="AlphaFoldDB" id="A0A261UEG5"/>